<dbReference type="Proteomes" id="UP000248066">
    <property type="component" value="Unassembled WGS sequence"/>
</dbReference>
<dbReference type="SUPFAM" id="SSF53474">
    <property type="entry name" value="alpha/beta-Hydrolases"/>
    <property type="match status" value="1"/>
</dbReference>
<feature type="domain" description="Serine aminopeptidase S33" evidence="1">
    <location>
        <begin position="10"/>
        <end position="245"/>
    </location>
</feature>
<dbReference type="InterPro" id="IPR029058">
    <property type="entry name" value="AB_hydrolase_fold"/>
</dbReference>
<proteinExistence type="predicted"/>
<dbReference type="InterPro" id="IPR051044">
    <property type="entry name" value="MAG_DAG_Lipase"/>
</dbReference>
<evidence type="ECO:0000313" key="3">
    <source>
        <dbReference type="Proteomes" id="UP000248066"/>
    </source>
</evidence>
<dbReference type="InterPro" id="IPR000073">
    <property type="entry name" value="AB_hydrolase_1"/>
</dbReference>
<dbReference type="RefSeq" id="WP_110515874.1">
    <property type="nucleotide sequence ID" value="NZ_PDOF01000001.1"/>
</dbReference>
<gene>
    <name evidence="2" type="ORF">CR205_00490</name>
</gene>
<dbReference type="PANTHER" id="PTHR11614">
    <property type="entry name" value="PHOSPHOLIPASE-RELATED"/>
    <property type="match status" value="1"/>
</dbReference>
<evidence type="ECO:0000313" key="2">
    <source>
        <dbReference type="EMBL" id="PYZ97118.1"/>
    </source>
</evidence>
<name>A0A2W0HU12_9BACI</name>
<sequence>MWKWEVKNGTAKGVFVIVHGAGEYHVRYDWVVRQLNRHGYHVIMGDLPGQGTTTGRRGHVNEFQDYFRKVNPWLREARKYGLPVIQLGHSMGGLISLLVQNEVKPSLRPDILILSSPCLGLANIPPLYKRALSKGLNRLWPTLSLPSGLEPGSGTRDEKMRVRDVSDAVLVKKVSVRYYAELTASIRRAHTEVERFPDLPLYVMQGGDDRIVDKEEVKRWFNNLDISDKAYREWPGFFHEVLNDPGKEEVLLQMLAFVTARLHMVK</sequence>
<protein>
    <submittedName>
        <fullName evidence="2">Phospholipase</fullName>
    </submittedName>
</protein>
<dbReference type="PRINTS" id="PR00111">
    <property type="entry name" value="ABHYDROLASE"/>
</dbReference>
<keyword evidence="3" id="KW-1185">Reference proteome</keyword>
<accession>A0A2W0HU12</accession>
<comment type="caution">
    <text evidence="2">The sequence shown here is derived from an EMBL/GenBank/DDBJ whole genome shotgun (WGS) entry which is preliminary data.</text>
</comment>
<dbReference type="Pfam" id="PF12146">
    <property type="entry name" value="Hydrolase_4"/>
    <property type="match status" value="1"/>
</dbReference>
<evidence type="ECO:0000259" key="1">
    <source>
        <dbReference type="Pfam" id="PF12146"/>
    </source>
</evidence>
<organism evidence="2 3">
    <name type="scientific">Alteribacter lacisalsi</name>
    <dbReference type="NCBI Taxonomy" id="2045244"/>
    <lineage>
        <taxon>Bacteria</taxon>
        <taxon>Bacillati</taxon>
        <taxon>Bacillota</taxon>
        <taxon>Bacilli</taxon>
        <taxon>Bacillales</taxon>
        <taxon>Bacillaceae</taxon>
        <taxon>Alteribacter</taxon>
    </lineage>
</organism>
<dbReference type="Gene3D" id="3.40.50.1820">
    <property type="entry name" value="alpha/beta hydrolase"/>
    <property type="match status" value="1"/>
</dbReference>
<dbReference type="EMBL" id="PDOF01000001">
    <property type="protein sequence ID" value="PYZ97118.1"/>
    <property type="molecule type" value="Genomic_DNA"/>
</dbReference>
<dbReference type="OrthoDB" id="9806902at2"/>
<reference evidence="2 3" key="1">
    <citation type="submission" date="2017-10" db="EMBL/GenBank/DDBJ databases">
        <title>Bacillus sp. nov., a halophilic bacterium isolated from a Yangshapao Lake.</title>
        <authorList>
            <person name="Wang H."/>
        </authorList>
    </citation>
    <scope>NUCLEOTIDE SEQUENCE [LARGE SCALE GENOMIC DNA]</scope>
    <source>
        <strain evidence="2 3">YSP-3</strain>
    </source>
</reference>
<dbReference type="InterPro" id="IPR022742">
    <property type="entry name" value="Hydrolase_4"/>
</dbReference>
<dbReference type="AlphaFoldDB" id="A0A2W0HU12"/>